<accession>A0A9X3MMG2</accession>
<gene>
    <name evidence="1" type="ORF">OM076_01110</name>
</gene>
<keyword evidence="2" id="KW-1185">Reference proteome</keyword>
<name>A0A9X3MMG2_9ACTN</name>
<dbReference type="EMBL" id="JAPDOD010000001">
    <property type="protein sequence ID" value="MDA0158847.1"/>
    <property type="molecule type" value="Genomic_DNA"/>
</dbReference>
<dbReference type="Proteomes" id="UP001149140">
    <property type="component" value="Unassembled WGS sequence"/>
</dbReference>
<dbReference type="AlphaFoldDB" id="A0A9X3MMG2"/>
<dbReference type="Gene3D" id="2.30.320.10">
    <property type="entry name" value="YwqG-like"/>
    <property type="match status" value="1"/>
</dbReference>
<reference evidence="1" key="1">
    <citation type="submission" date="2022-10" db="EMBL/GenBank/DDBJ databases">
        <title>The WGS of Solirubrobacter ginsenosidimutans DSM 21036.</title>
        <authorList>
            <person name="Jiang Z."/>
        </authorList>
    </citation>
    <scope>NUCLEOTIDE SEQUENCE</scope>
    <source>
        <strain evidence="1">DSM 21036</strain>
    </source>
</reference>
<comment type="caution">
    <text evidence="1">The sequence shown here is derived from an EMBL/GenBank/DDBJ whole genome shotgun (WGS) entry which is preliminary data.</text>
</comment>
<proteinExistence type="predicted"/>
<sequence>MPVRPTGFLTAPESHPVLSPDGWHPSEPLAENATVAAFLGYRPDAQLADPGAWQTLLSLHNDDSFGLEIVDVGAYTVLIPTGDLRAGTFHRTVCAIQSC</sequence>
<protein>
    <submittedName>
        <fullName evidence="1">DUF1963 domain-containing protein</fullName>
    </submittedName>
</protein>
<evidence type="ECO:0000313" key="2">
    <source>
        <dbReference type="Proteomes" id="UP001149140"/>
    </source>
</evidence>
<organism evidence="1 2">
    <name type="scientific">Solirubrobacter ginsenosidimutans</name>
    <dbReference type="NCBI Taxonomy" id="490573"/>
    <lineage>
        <taxon>Bacteria</taxon>
        <taxon>Bacillati</taxon>
        <taxon>Actinomycetota</taxon>
        <taxon>Thermoleophilia</taxon>
        <taxon>Solirubrobacterales</taxon>
        <taxon>Solirubrobacteraceae</taxon>
        <taxon>Solirubrobacter</taxon>
    </lineage>
</organism>
<evidence type="ECO:0000313" key="1">
    <source>
        <dbReference type="EMBL" id="MDA0158847.1"/>
    </source>
</evidence>